<dbReference type="Pfam" id="PF13181">
    <property type="entry name" value="TPR_8"/>
    <property type="match status" value="1"/>
</dbReference>
<feature type="compositionally biased region" description="Polar residues" evidence="6">
    <location>
        <begin position="47"/>
        <end position="62"/>
    </location>
</feature>
<dbReference type="GO" id="GO:0005829">
    <property type="term" value="C:cytosol"/>
    <property type="evidence" value="ECO:0007669"/>
    <property type="project" value="TreeGrafter"/>
</dbReference>
<dbReference type="AlphaFoldDB" id="A0A401NIW4"/>
<feature type="compositionally biased region" description="Basic and acidic residues" evidence="6">
    <location>
        <begin position="191"/>
        <end position="206"/>
    </location>
</feature>
<evidence type="ECO:0000256" key="5">
    <source>
        <dbReference type="PROSITE-ProRule" id="PRU00339"/>
    </source>
</evidence>
<dbReference type="InterPro" id="IPR011990">
    <property type="entry name" value="TPR-like_helical_dom_sf"/>
</dbReference>
<dbReference type="InterPro" id="IPR025986">
    <property type="entry name" value="RPAP3-like_C"/>
</dbReference>
<dbReference type="OMA" id="CYTSSIE"/>
<proteinExistence type="predicted"/>
<feature type="region of interest" description="Disordered" evidence="6">
    <location>
        <begin position="191"/>
        <end position="267"/>
    </location>
</feature>
<keyword evidence="2" id="KW-0963">Cytoplasm</keyword>
<dbReference type="STRING" id="75743.A0A401NIW4"/>
<dbReference type="EMBL" id="BFAA01006307">
    <property type="protein sequence ID" value="GCB60822.1"/>
    <property type="molecule type" value="Genomic_DNA"/>
</dbReference>
<keyword evidence="4 5" id="KW-0802">TPR repeat</keyword>
<dbReference type="SUPFAM" id="SSF48452">
    <property type="entry name" value="TPR-like"/>
    <property type="match status" value="1"/>
</dbReference>
<evidence type="ECO:0000256" key="3">
    <source>
        <dbReference type="ARBA" id="ARBA00022737"/>
    </source>
</evidence>
<evidence type="ECO:0000256" key="2">
    <source>
        <dbReference type="ARBA" id="ARBA00022490"/>
    </source>
</evidence>
<dbReference type="OrthoDB" id="2942533at2759"/>
<dbReference type="InterPro" id="IPR051982">
    <property type="entry name" value="CiliaryAsmbly_MitoImport"/>
</dbReference>
<gene>
    <name evidence="8" type="ORF">scyTo_0012806</name>
</gene>
<sequence length="388" mass="43779">MNNAHRSGITKTLIEEDGTKWREKVSPIPVVPFSAQLHRWEKDPISSAGNETQTTKENQYTSPDHGKNAEDNFISLKQEGNSFVKKTQYKEAIAKYSECLKLKSNECTVYTNRAFCFLKLNQYKEAEEDCNSALQLEPTNVKAFYRRALAYKGLKCYTSSIEDLNKLLKLDSNVAEAQKELLEVSELLKQEGKETSNHEKVRKDILIQEDSDEEEENATVTASGQETPTDPKALQVDSAGSEDPSTRRGAFGNSNPPPEKGSNLKPTNAYEFGQALSLLRAKKDIRACAELLKNVEPKDLPSMMSNKLEGDVFTMIIQALKGHLLEKDPNLVYQHLVHLCKTERFKMVSVLVGKEREQVQQLFSCLLQTKSDDFTSEDVQNLAKNYDI</sequence>
<feature type="region of interest" description="Disordered" evidence="6">
    <location>
        <begin position="44"/>
        <end position="70"/>
    </location>
</feature>
<evidence type="ECO:0000259" key="7">
    <source>
        <dbReference type="Pfam" id="PF13877"/>
    </source>
</evidence>
<organism evidence="8 9">
    <name type="scientific">Scyliorhinus torazame</name>
    <name type="common">Cloudy catshark</name>
    <name type="synonym">Catulus torazame</name>
    <dbReference type="NCBI Taxonomy" id="75743"/>
    <lineage>
        <taxon>Eukaryota</taxon>
        <taxon>Metazoa</taxon>
        <taxon>Chordata</taxon>
        <taxon>Craniata</taxon>
        <taxon>Vertebrata</taxon>
        <taxon>Chondrichthyes</taxon>
        <taxon>Elasmobranchii</taxon>
        <taxon>Galeomorphii</taxon>
        <taxon>Galeoidea</taxon>
        <taxon>Carcharhiniformes</taxon>
        <taxon>Scyliorhinidae</taxon>
        <taxon>Scyliorhinus</taxon>
    </lineage>
</organism>
<feature type="compositionally biased region" description="Acidic residues" evidence="6">
    <location>
        <begin position="207"/>
        <end position="217"/>
    </location>
</feature>
<dbReference type="Gene3D" id="1.25.40.10">
    <property type="entry name" value="Tetratricopeptide repeat domain"/>
    <property type="match status" value="1"/>
</dbReference>
<dbReference type="PANTHER" id="PTHR45984:SF3">
    <property type="entry name" value="SPERM-ASSOCIATED ANTIGEN 1"/>
    <property type="match status" value="1"/>
</dbReference>
<feature type="compositionally biased region" description="Polar residues" evidence="6">
    <location>
        <begin position="218"/>
        <end position="228"/>
    </location>
</feature>
<keyword evidence="9" id="KW-1185">Reference proteome</keyword>
<feature type="repeat" description="TPR" evidence="5">
    <location>
        <begin position="107"/>
        <end position="140"/>
    </location>
</feature>
<dbReference type="PANTHER" id="PTHR45984">
    <property type="entry name" value="RNA (RNA) POLYMERASE II ASSOCIATED PROTEIN HOMOLOG"/>
    <property type="match status" value="1"/>
</dbReference>
<evidence type="ECO:0000313" key="9">
    <source>
        <dbReference type="Proteomes" id="UP000288216"/>
    </source>
</evidence>
<protein>
    <recommendedName>
        <fullName evidence="7">RNA-polymerase II-associated protein 3-like C-terminal domain-containing protein</fullName>
    </recommendedName>
</protein>
<comment type="caution">
    <text evidence="8">The sequence shown here is derived from an EMBL/GenBank/DDBJ whole genome shotgun (WGS) entry which is preliminary data.</text>
</comment>
<dbReference type="InterPro" id="IPR019734">
    <property type="entry name" value="TPR_rpt"/>
</dbReference>
<dbReference type="PROSITE" id="PS50005">
    <property type="entry name" value="TPR"/>
    <property type="match status" value="1"/>
</dbReference>
<keyword evidence="3" id="KW-0677">Repeat</keyword>
<dbReference type="Proteomes" id="UP000288216">
    <property type="component" value="Unassembled WGS sequence"/>
</dbReference>
<evidence type="ECO:0000256" key="4">
    <source>
        <dbReference type="ARBA" id="ARBA00022803"/>
    </source>
</evidence>
<evidence type="ECO:0000256" key="6">
    <source>
        <dbReference type="SAM" id="MobiDB-lite"/>
    </source>
</evidence>
<dbReference type="SMART" id="SM00028">
    <property type="entry name" value="TPR"/>
    <property type="match status" value="3"/>
</dbReference>
<reference evidence="8 9" key="1">
    <citation type="journal article" date="2018" name="Nat. Ecol. Evol.">
        <title>Shark genomes provide insights into elasmobranch evolution and the origin of vertebrates.</title>
        <authorList>
            <person name="Hara Y"/>
            <person name="Yamaguchi K"/>
            <person name="Onimaru K"/>
            <person name="Kadota M"/>
            <person name="Koyanagi M"/>
            <person name="Keeley SD"/>
            <person name="Tatsumi K"/>
            <person name="Tanaka K"/>
            <person name="Motone F"/>
            <person name="Kageyama Y"/>
            <person name="Nozu R"/>
            <person name="Adachi N"/>
            <person name="Nishimura O"/>
            <person name="Nakagawa R"/>
            <person name="Tanegashima C"/>
            <person name="Kiyatake I"/>
            <person name="Matsumoto R"/>
            <person name="Murakumo K"/>
            <person name="Nishida K"/>
            <person name="Terakita A"/>
            <person name="Kuratani S"/>
            <person name="Sato K"/>
            <person name="Hyodo S Kuraku.S."/>
        </authorList>
    </citation>
    <scope>NUCLEOTIDE SEQUENCE [LARGE SCALE GENOMIC DNA]</scope>
</reference>
<comment type="subcellular location">
    <subcellularLocation>
        <location evidence="1">Cytoplasm</location>
    </subcellularLocation>
</comment>
<feature type="domain" description="RNA-polymerase II-associated protein 3-like C-terminal" evidence="7">
    <location>
        <begin position="265"/>
        <end position="354"/>
    </location>
</feature>
<evidence type="ECO:0000313" key="8">
    <source>
        <dbReference type="EMBL" id="GCB60822.1"/>
    </source>
</evidence>
<accession>A0A401NIW4</accession>
<dbReference type="Pfam" id="PF13877">
    <property type="entry name" value="RPAP3_C"/>
    <property type="match status" value="1"/>
</dbReference>
<name>A0A401NIW4_SCYTO</name>
<dbReference type="Pfam" id="PF00515">
    <property type="entry name" value="TPR_1"/>
    <property type="match status" value="1"/>
</dbReference>
<evidence type="ECO:0000256" key="1">
    <source>
        <dbReference type="ARBA" id="ARBA00004496"/>
    </source>
</evidence>